<dbReference type="STRING" id="435908.IDSA_09095"/>
<dbReference type="PROSITE" id="PS50977">
    <property type="entry name" value="HTH_TETR_2"/>
    <property type="match status" value="1"/>
</dbReference>
<evidence type="ECO:0000256" key="6">
    <source>
        <dbReference type="SAM" id="Phobius"/>
    </source>
</evidence>
<dbReference type="EMBL" id="JPER01000004">
    <property type="protein sequence ID" value="KFZ30670.1"/>
    <property type="molecule type" value="Genomic_DNA"/>
</dbReference>
<gene>
    <name evidence="8" type="ORF">IDSA_09095</name>
</gene>
<keyword evidence="2" id="KW-0805">Transcription regulation</keyword>
<dbReference type="InterPro" id="IPR050109">
    <property type="entry name" value="HTH-type_TetR-like_transc_reg"/>
</dbReference>
<dbReference type="Proteomes" id="UP000054363">
    <property type="component" value="Unassembled WGS sequence"/>
</dbReference>
<dbReference type="GO" id="GO:0000976">
    <property type="term" value="F:transcription cis-regulatory region binding"/>
    <property type="evidence" value="ECO:0007669"/>
    <property type="project" value="TreeGrafter"/>
</dbReference>
<feature type="transmembrane region" description="Helical" evidence="6">
    <location>
        <begin position="158"/>
        <end position="179"/>
    </location>
</feature>
<keyword evidence="3 5" id="KW-0238">DNA-binding</keyword>
<keyword evidence="6" id="KW-0812">Transmembrane</keyword>
<dbReference type="Gene3D" id="1.10.357.10">
    <property type="entry name" value="Tetracycline Repressor, domain 2"/>
    <property type="match status" value="1"/>
</dbReference>
<dbReference type="InterPro" id="IPR013572">
    <property type="entry name" value="Tscrpt_reg_MAATS_C"/>
</dbReference>
<organism evidence="8 9">
    <name type="scientific">Pseudidiomarina salinarum</name>
    <dbReference type="NCBI Taxonomy" id="435908"/>
    <lineage>
        <taxon>Bacteria</taxon>
        <taxon>Pseudomonadati</taxon>
        <taxon>Pseudomonadota</taxon>
        <taxon>Gammaproteobacteria</taxon>
        <taxon>Alteromonadales</taxon>
        <taxon>Idiomarinaceae</taxon>
        <taxon>Pseudidiomarina</taxon>
    </lineage>
</organism>
<dbReference type="SUPFAM" id="SSF46689">
    <property type="entry name" value="Homeodomain-like"/>
    <property type="match status" value="1"/>
</dbReference>
<reference evidence="8 9" key="1">
    <citation type="submission" date="2014-06" db="EMBL/GenBank/DDBJ databases">
        <title>The draft genome sequence of Idiomarina salinarum ISL-52.</title>
        <authorList>
            <person name="Du J."/>
            <person name="Shao Z."/>
        </authorList>
    </citation>
    <scope>NUCLEOTIDE SEQUENCE [LARGE SCALE GENOMIC DNA]</scope>
    <source>
        <strain evidence="8 9">ISL-52</strain>
    </source>
</reference>
<dbReference type="InterPro" id="IPR001647">
    <property type="entry name" value="HTH_TetR"/>
</dbReference>
<dbReference type="PRINTS" id="PR00455">
    <property type="entry name" value="HTHTETR"/>
</dbReference>
<proteinExistence type="predicted"/>
<accession>A0A094ISK2</accession>
<dbReference type="InterPro" id="IPR009057">
    <property type="entry name" value="Homeodomain-like_sf"/>
</dbReference>
<dbReference type="InterPro" id="IPR023772">
    <property type="entry name" value="DNA-bd_HTH_TetR-type_CS"/>
</dbReference>
<feature type="DNA-binding region" description="H-T-H motif" evidence="5">
    <location>
        <begin position="33"/>
        <end position="52"/>
    </location>
</feature>
<dbReference type="RefSeq" id="WP_034776009.1">
    <property type="nucleotide sequence ID" value="NZ_JPER01000004.1"/>
</dbReference>
<evidence type="ECO:0000256" key="5">
    <source>
        <dbReference type="PROSITE-ProRule" id="PRU00335"/>
    </source>
</evidence>
<evidence type="ECO:0000259" key="7">
    <source>
        <dbReference type="PROSITE" id="PS50977"/>
    </source>
</evidence>
<feature type="domain" description="HTH tetR-type" evidence="7">
    <location>
        <begin position="10"/>
        <end position="70"/>
    </location>
</feature>
<keyword evidence="6" id="KW-0472">Membrane</keyword>
<dbReference type="OrthoDB" id="5816932at2"/>
<evidence type="ECO:0000313" key="8">
    <source>
        <dbReference type="EMBL" id="KFZ30670.1"/>
    </source>
</evidence>
<dbReference type="SUPFAM" id="SSF48498">
    <property type="entry name" value="Tetracyclin repressor-like, C-terminal domain"/>
    <property type="match status" value="1"/>
</dbReference>
<dbReference type="AlphaFoldDB" id="A0A094ISK2"/>
<dbReference type="Pfam" id="PF00440">
    <property type="entry name" value="TetR_N"/>
    <property type="match status" value="1"/>
</dbReference>
<keyword evidence="6" id="KW-1133">Transmembrane helix</keyword>
<protein>
    <submittedName>
        <fullName evidence="8">Multidrug transporter AcrB</fullName>
    </submittedName>
</protein>
<dbReference type="eggNOG" id="COG1309">
    <property type="taxonomic scope" value="Bacteria"/>
</dbReference>
<dbReference type="GO" id="GO:0003700">
    <property type="term" value="F:DNA-binding transcription factor activity"/>
    <property type="evidence" value="ECO:0007669"/>
    <property type="project" value="TreeGrafter"/>
</dbReference>
<keyword evidence="4" id="KW-0804">Transcription</keyword>
<comment type="caution">
    <text evidence="8">The sequence shown here is derived from an EMBL/GenBank/DDBJ whole genome shotgun (WGS) entry which is preliminary data.</text>
</comment>
<dbReference type="PANTHER" id="PTHR30055">
    <property type="entry name" value="HTH-TYPE TRANSCRIPTIONAL REGULATOR RUTR"/>
    <property type="match status" value="1"/>
</dbReference>
<evidence type="ECO:0000256" key="2">
    <source>
        <dbReference type="ARBA" id="ARBA00023015"/>
    </source>
</evidence>
<keyword evidence="9" id="KW-1185">Reference proteome</keyword>
<evidence type="ECO:0000313" key="9">
    <source>
        <dbReference type="Proteomes" id="UP000054363"/>
    </source>
</evidence>
<name>A0A094ISK2_9GAMM</name>
<dbReference type="PANTHER" id="PTHR30055:SF240">
    <property type="entry name" value="HTH-TYPE TRANSCRIPTIONAL REGULATOR ACRR"/>
    <property type="match status" value="1"/>
</dbReference>
<keyword evidence="1" id="KW-0678">Repressor</keyword>
<dbReference type="PROSITE" id="PS01081">
    <property type="entry name" value="HTH_TETR_1"/>
    <property type="match status" value="1"/>
</dbReference>
<evidence type="ECO:0000256" key="4">
    <source>
        <dbReference type="ARBA" id="ARBA00023163"/>
    </source>
</evidence>
<dbReference type="InterPro" id="IPR036271">
    <property type="entry name" value="Tet_transcr_reg_TetR-rel_C_sf"/>
</dbReference>
<dbReference type="Pfam" id="PF08361">
    <property type="entry name" value="TetR_C_2"/>
    <property type="match status" value="1"/>
</dbReference>
<evidence type="ECO:0000256" key="3">
    <source>
        <dbReference type="ARBA" id="ARBA00023125"/>
    </source>
</evidence>
<evidence type="ECO:0000256" key="1">
    <source>
        <dbReference type="ARBA" id="ARBA00022491"/>
    </source>
</evidence>
<sequence>MVRRTKADALTTKSALLDAAERLFSSLGVANTSMMQVAEAAGVTRGAIYHHFDNKLDLIDSLVERVRLPVDEMRDKLAQSYADNPLEQLRLRSMRIVQQVKYDDHMQALLNILFHKCEYVAETQPIHTRHLQGRNSCIDECERLILQAMSQGQVKPDLNARAVVLGMFGLIDGLMYNWLLDNSYFDIEQVAEQSIDSYLAGIRLS</sequence>